<dbReference type="InterPro" id="IPR050109">
    <property type="entry name" value="HTH-type_TetR-like_transc_reg"/>
</dbReference>
<dbReference type="InterPro" id="IPR039538">
    <property type="entry name" value="BetI_C"/>
</dbReference>
<dbReference type="Pfam" id="PF13977">
    <property type="entry name" value="TetR_C_6"/>
    <property type="match status" value="1"/>
</dbReference>
<dbReference type="Pfam" id="PF00440">
    <property type="entry name" value="TetR_N"/>
    <property type="match status" value="1"/>
</dbReference>
<feature type="DNA-binding region" description="H-T-H motif" evidence="5">
    <location>
        <begin position="45"/>
        <end position="64"/>
    </location>
</feature>
<dbReference type="InterPro" id="IPR023772">
    <property type="entry name" value="DNA-bd_HTH_TetR-type_CS"/>
</dbReference>
<proteinExistence type="predicted"/>
<dbReference type="PANTHER" id="PTHR30055">
    <property type="entry name" value="HTH-TYPE TRANSCRIPTIONAL REGULATOR RUTR"/>
    <property type="match status" value="1"/>
</dbReference>
<dbReference type="PROSITE" id="PS01081">
    <property type="entry name" value="HTH_TETR_1"/>
    <property type="match status" value="1"/>
</dbReference>
<organism evidence="7 8">
    <name type="scientific">Ruegeria pomeroyi</name>
    <dbReference type="NCBI Taxonomy" id="89184"/>
    <lineage>
        <taxon>Bacteria</taxon>
        <taxon>Pseudomonadati</taxon>
        <taxon>Pseudomonadota</taxon>
        <taxon>Alphaproteobacteria</taxon>
        <taxon>Rhodobacterales</taxon>
        <taxon>Roseobacteraceae</taxon>
        <taxon>Ruegeria</taxon>
    </lineage>
</organism>
<evidence type="ECO:0000259" key="6">
    <source>
        <dbReference type="PROSITE" id="PS50977"/>
    </source>
</evidence>
<dbReference type="SUPFAM" id="SSF46689">
    <property type="entry name" value="Homeodomain-like"/>
    <property type="match status" value="1"/>
</dbReference>
<dbReference type="PROSITE" id="PS50977">
    <property type="entry name" value="HTH_TETR_2"/>
    <property type="match status" value="1"/>
</dbReference>
<dbReference type="Proteomes" id="UP000813672">
    <property type="component" value="Unassembled WGS sequence"/>
</dbReference>
<evidence type="ECO:0000256" key="4">
    <source>
        <dbReference type="ARBA" id="ARBA00023163"/>
    </source>
</evidence>
<dbReference type="Gene3D" id="1.10.357.10">
    <property type="entry name" value="Tetracycline Repressor, domain 2"/>
    <property type="match status" value="1"/>
</dbReference>
<evidence type="ECO:0000313" key="8">
    <source>
        <dbReference type="Proteomes" id="UP000813672"/>
    </source>
</evidence>
<dbReference type="AlphaFoldDB" id="A0A9Q3ZN64"/>
<sequence length="223" mass="24065">MNSLEKDTGARARKRGAKRDPEANKRLLIEATLDTIADIGITDTSVSRICERSGLSRGMIHLHFGGKDNLLTAAAQQFSVEYYAALDRMTDLGPDALPEDRVMAVVAADLSETLLNPRSTKIWHAFRGIASSHPGIALYSSTQDKKLVDTLRRAFGDLSIRTGQDAALADDATSGTLALLEGMWVSYLTDMQGFSREGAAALVRRFLAGLYPGCFDTGRGQAG</sequence>
<dbReference type="RefSeq" id="WP_234220685.1">
    <property type="nucleotide sequence ID" value="NZ_JAGQAF010000009.1"/>
</dbReference>
<comment type="caution">
    <text evidence="7">The sequence shown here is derived from an EMBL/GenBank/DDBJ whole genome shotgun (WGS) entry which is preliminary data.</text>
</comment>
<gene>
    <name evidence="7" type="ORF">KBY27_15430</name>
</gene>
<protein>
    <submittedName>
        <fullName evidence="7">TetR family transcriptional regulator C-terminal domain-containing protein</fullName>
    </submittedName>
</protein>
<dbReference type="InterPro" id="IPR001647">
    <property type="entry name" value="HTH_TetR"/>
</dbReference>
<dbReference type="GO" id="GO:0000976">
    <property type="term" value="F:transcription cis-regulatory region binding"/>
    <property type="evidence" value="ECO:0007669"/>
    <property type="project" value="TreeGrafter"/>
</dbReference>
<keyword evidence="4" id="KW-0804">Transcription</keyword>
<evidence type="ECO:0000256" key="1">
    <source>
        <dbReference type="ARBA" id="ARBA00022491"/>
    </source>
</evidence>
<keyword evidence="1" id="KW-0678">Repressor</keyword>
<dbReference type="EMBL" id="JAGQAF010000009">
    <property type="protein sequence ID" value="MCE8538843.1"/>
    <property type="molecule type" value="Genomic_DNA"/>
</dbReference>
<keyword evidence="3 5" id="KW-0238">DNA-binding</keyword>
<evidence type="ECO:0000256" key="5">
    <source>
        <dbReference type="PROSITE-ProRule" id="PRU00335"/>
    </source>
</evidence>
<dbReference type="InterPro" id="IPR009057">
    <property type="entry name" value="Homeodomain-like_sf"/>
</dbReference>
<dbReference type="GO" id="GO:0003700">
    <property type="term" value="F:DNA-binding transcription factor activity"/>
    <property type="evidence" value="ECO:0007669"/>
    <property type="project" value="TreeGrafter"/>
</dbReference>
<accession>A0A9Q3ZN64</accession>
<name>A0A9Q3ZN64_9RHOB</name>
<evidence type="ECO:0000256" key="3">
    <source>
        <dbReference type="ARBA" id="ARBA00023125"/>
    </source>
</evidence>
<feature type="domain" description="HTH tetR-type" evidence="6">
    <location>
        <begin position="22"/>
        <end position="82"/>
    </location>
</feature>
<evidence type="ECO:0000313" key="7">
    <source>
        <dbReference type="EMBL" id="MCE8538843.1"/>
    </source>
</evidence>
<keyword evidence="2" id="KW-0805">Transcription regulation</keyword>
<dbReference type="PRINTS" id="PR00455">
    <property type="entry name" value="HTHTETR"/>
</dbReference>
<dbReference type="InterPro" id="IPR036271">
    <property type="entry name" value="Tet_transcr_reg_TetR-rel_C_sf"/>
</dbReference>
<evidence type="ECO:0000256" key="2">
    <source>
        <dbReference type="ARBA" id="ARBA00023015"/>
    </source>
</evidence>
<dbReference type="PANTHER" id="PTHR30055:SF234">
    <property type="entry name" value="HTH-TYPE TRANSCRIPTIONAL REGULATOR BETI"/>
    <property type="match status" value="1"/>
</dbReference>
<reference evidence="7" key="1">
    <citation type="journal article" date="2021" name="Environ. Microbiol.">
        <title>Cryptic niche differentiation of novel sediment ecotypes of Rugeria pomeroyi correlates with nitrate respiration.</title>
        <authorList>
            <person name="Lin X."/>
            <person name="McNichol J."/>
            <person name="Chu X."/>
            <person name="Qian Y."/>
            <person name="Luo H."/>
        </authorList>
    </citation>
    <scope>NUCLEOTIDE SEQUENCE</scope>
    <source>
        <strain evidence="7">SZCCDBB064</strain>
    </source>
</reference>
<dbReference type="SUPFAM" id="SSF48498">
    <property type="entry name" value="Tetracyclin repressor-like, C-terminal domain"/>
    <property type="match status" value="1"/>
</dbReference>